<dbReference type="SUPFAM" id="SSF143120">
    <property type="entry name" value="YefM-like"/>
    <property type="match status" value="1"/>
</dbReference>
<dbReference type="AlphaFoldDB" id="D0KW14"/>
<dbReference type="KEGG" id="hna:Hneap_0075"/>
<dbReference type="Gene3D" id="3.40.1620.10">
    <property type="entry name" value="YefM-like domain"/>
    <property type="match status" value="1"/>
</dbReference>
<dbReference type="PANTHER" id="PTHR33713:SF10">
    <property type="entry name" value="ANTITOXIN YAFN"/>
    <property type="match status" value="1"/>
</dbReference>
<reference evidence="3 4" key="1">
    <citation type="submission" date="2009-10" db="EMBL/GenBank/DDBJ databases">
        <title>Complete sequence of Halothiobacillus neapolitanus c2.</title>
        <authorList>
            <consortium name="US DOE Joint Genome Institute"/>
            <person name="Lucas S."/>
            <person name="Copeland A."/>
            <person name="Lapidus A."/>
            <person name="Glavina del Rio T."/>
            <person name="Tice H."/>
            <person name="Bruce D."/>
            <person name="Goodwin L."/>
            <person name="Pitluck S."/>
            <person name="Davenport K."/>
            <person name="Brettin T."/>
            <person name="Detter J.C."/>
            <person name="Han C."/>
            <person name="Tapia R."/>
            <person name="Larimer F."/>
            <person name="Land M."/>
            <person name="Hauser L."/>
            <person name="Kyrpides N."/>
            <person name="Mikhailova N."/>
            <person name="Kerfeld C."/>
            <person name="Cannon G."/>
            <person name="Heinhort S."/>
        </authorList>
    </citation>
    <scope>NUCLEOTIDE SEQUENCE [LARGE SCALE GENOMIC DNA]</scope>
    <source>
        <strain evidence="4">ATCC 23641 / c2</strain>
    </source>
</reference>
<dbReference type="EMBL" id="CP001801">
    <property type="protein sequence ID" value="ACX94941.1"/>
    <property type="molecule type" value="Genomic_DNA"/>
</dbReference>
<dbReference type="InterPro" id="IPR036165">
    <property type="entry name" value="YefM-like_sf"/>
</dbReference>
<comment type="function">
    <text evidence="2">Antitoxin component of a type II toxin-antitoxin (TA) system.</text>
</comment>
<evidence type="ECO:0000256" key="1">
    <source>
        <dbReference type="ARBA" id="ARBA00009981"/>
    </source>
</evidence>
<evidence type="ECO:0000313" key="3">
    <source>
        <dbReference type="EMBL" id="ACX94941.1"/>
    </source>
</evidence>
<dbReference type="HOGENOM" id="CLU_155837_2_0_6"/>
<dbReference type="InterPro" id="IPR006442">
    <property type="entry name" value="Antitoxin_Phd/YefM"/>
</dbReference>
<dbReference type="NCBIfam" id="TIGR01552">
    <property type="entry name" value="phd_fam"/>
    <property type="match status" value="1"/>
</dbReference>
<protein>
    <recommendedName>
        <fullName evidence="2">Antitoxin</fullName>
    </recommendedName>
</protein>
<dbReference type="Pfam" id="PF02604">
    <property type="entry name" value="PhdYeFM_antitox"/>
    <property type="match status" value="1"/>
</dbReference>
<dbReference type="OrthoDB" id="9802003at2"/>
<dbReference type="RefSeq" id="WP_012822978.1">
    <property type="nucleotide sequence ID" value="NC_013422.1"/>
</dbReference>
<dbReference type="STRING" id="555778.Hneap_0075"/>
<dbReference type="eggNOG" id="COG2161">
    <property type="taxonomic scope" value="Bacteria"/>
</dbReference>
<proteinExistence type="inferred from homology"/>
<evidence type="ECO:0000313" key="4">
    <source>
        <dbReference type="Proteomes" id="UP000009102"/>
    </source>
</evidence>
<dbReference type="PANTHER" id="PTHR33713">
    <property type="entry name" value="ANTITOXIN YAFN-RELATED"/>
    <property type="match status" value="1"/>
</dbReference>
<accession>D0KW14</accession>
<organism evidence="3 4">
    <name type="scientific">Halothiobacillus neapolitanus (strain ATCC 23641 / DSM 15147 / CIP 104769 / NCIMB 8539 / c2)</name>
    <name type="common">Thiobacillus neapolitanus</name>
    <dbReference type="NCBI Taxonomy" id="555778"/>
    <lineage>
        <taxon>Bacteria</taxon>
        <taxon>Pseudomonadati</taxon>
        <taxon>Pseudomonadota</taxon>
        <taxon>Gammaproteobacteria</taxon>
        <taxon>Chromatiales</taxon>
        <taxon>Halothiobacillaceae</taxon>
        <taxon>Halothiobacillus</taxon>
    </lineage>
</organism>
<dbReference type="Proteomes" id="UP000009102">
    <property type="component" value="Chromosome"/>
</dbReference>
<sequence length="80" mass="8768">MAILNATEARSKLYSLIDEANDSHQPIVIKGKRGSAVLISEEDWNAITETLNLLAIPGMRESIQEGLNTPASECAKDLDW</sequence>
<evidence type="ECO:0000256" key="2">
    <source>
        <dbReference type="RuleBase" id="RU362080"/>
    </source>
</evidence>
<gene>
    <name evidence="3" type="ordered locus">Hneap_0075</name>
</gene>
<name>D0KW14_HALNC</name>
<dbReference type="InterPro" id="IPR051405">
    <property type="entry name" value="phD/YefM_antitoxin"/>
</dbReference>
<keyword evidence="4" id="KW-1185">Reference proteome</keyword>
<comment type="similarity">
    <text evidence="1 2">Belongs to the phD/YefM antitoxin family.</text>
</comment>